<evidence type="ECO:0000256" key="7">
    <source>
        <dbReference type="ARBA" id="ARBA00023137"/>
    </source>
</evidence>
<dbReference type="SUPFAM" id="SSF56112">
    <property type="entry name" value="Protein kinase-like (PK-like)"/>
    <property type="match status" value="1"/>
</dbReference>
<dbReference type="GO" id="GO:0004714">
    <property type="term" value="F:transmembrane receptor protein tyrosine kinase activity"/>
    <property type="evidence" value="ECO:0007669"/>
    <property type="project" value="TreeGrafter"/>
</dbReference>
<proteinExistence type="predicted"/>
<evidence type="ECO:0000256" key="5">
    <source>
        <dbReference type="ARBA" id="ARBA00022840"/>
    </source>
</evidence>
<keyword evidence="6" id="KW-0472">Membrane</keyword>
<feature type="domain" description="Protein kinase" evidence="10">
    <location>
        <begin position="1"/>
        <end position="146"/>
    </location>
</feature>
<name>A0AAD7S8N6_9TELE</name>
<dbReference type="InterPro" id="IPR050122">
    <property type="entry name" value="RTK"/>
</dbReference>
<dbReference type="Gene3D" id="1.10.510.10">
    <property type="entry name" value="Transferase(Phosphotransferase) domain 1"/>
    <property type="match status" value="1"/>
</dbReference>
<dbReference type="Pfam" id="PF07714">
    <property type="entry name" value="PK_Tyr_Ser-Thr"/>
    <property type="match status" value="1"/>
</dbReference>
<dbReference type="GO" id="GO:0030182">
    <property type="term" value="P:neuron differentiation"/>
    <property type="evidence" value="ECO:0007669"/>
    <property type="project" value="UniProtKB-ARBA"/>
</dbReference>
<dbReference type="PROSITE" id="PS50011">
    <property type="entry name" value="PROTEIN_KINASE_DOM"/>
    <property type="match status" value="1"/>
</dbReference>
<dbReference type="InterPro" id="IPR011009">
    <property type="entry name" value="Kinase-like_dom_sf"/>
</dbReference>
<reference evidence="11" key="1">
    <citation type="journal article" date="2023" name="Science">
        <title>Genome structures resolve the early diversification of teleost fishes.</title>
        <authorList>
            <person name="Parey E."/>
            <person name="Louis A."/>
            <person name="Montfort J."/>
            <person name="Bouchez O."/>
            <person name="Roques C."/>
            <person name="Iampietro C."/>
            <person name="Lluch J."/>
            <person name="Castinel A."/>
            <person name="Donnadieu C."/>
            <person name="Desvignes T."/>
            <person name="Floi Bucao C."/>
            <person name="Jouanno E."/>
            <person name="Wen M."/>
            <person name="Mejri S."/>
            <person name="Dirks R."/>
            <person name="Jansen H."/>
            <person name="Henkel C."/>
            <person name="Chen W.J."/>
            <person name="Zahm M."/>
            <person name="Cabau C."/>
            <person name="Klopp C."/>
            <person name="Thompson A.W."/>
            <person name="Robinson-Rechavi M."/>
            <person name="Braasch I."/>
            <person name="Lecointre G."/>
            <person name="Bobe J."/>
            <person name="Postlethwait J.H."/>
            <person name="Berthelot C."/>
            <person name="Roest Crollius H."/>
            <person name="Guiguen Y."/>
        </authorList>
    </citation>
    <scope>NUCLEOTIDE SEQUENCE</scope>
    <source>
        <strain evidence="11">NC1722</strain>
    </source>
</reference>
<protein>
    <recommendedName>
        <fullName evidence="10">Protein kinase domain-containing protein</fullName>
    </recommendedName>
</protein>
<dbReference type="PRINTS" id="PR00109">
    <property type="entry name" value="TYRKINASE"/>
</dbReference>
<dbReference type="AlphaFoldDB" id="A0AAD7S8N6"/>
<evidence type="ECO:0000313" key="11">
    <source>
        <dbReference type="EMBL" id="KAJ8398057.1"/>
    </source>
</evidence>
<gene>
    <name evidence="11" type="ORF">AAFF_G00431340</name>
</gene>
<evidence type="ECO:0000256" key="2">
    <source>
        <dbReference type="ARBA" id="ARBA00022679"/>
    </source>
</evidence>
<keyword evidence="3" id="KW-0547">Nucleotide-binding</keyword>
<dbReference type="GO" id="GO:0007169">
    <property type="term" value="P:cell surface receptor protein tyrosine kinase signaling pathway"/>
    <property type="evidence" value="ECO:0007669"/>
    <property type="project" value="TreeGrafter"/>
</dbReference>
<feature type="compositionally biased region" description="Polar residues" evidence="9">
    <location>
        <begin position="222"/>
        <end position="234"/>
    </location>
</feature>
<dbReference type="InterPro" id="IPR020635">
    <property type="entry name" value="Tyr_kinase_cat_dom"/>
</dbReference>
<dbReference type="GO" id="GO:0005524">
    <property type="term" value="F:ATP binding"/>
    <property type="evidence" value="ECO:0007669"/>
    <property type="project" value="UniProtKB-KW"/>
</dbReference>
<dbReference type="SMART" id="SM00219">
    <property type="entry name" value="TyrKc"/>
    <property type="match status" value="1"/>
</dbReference>
<evidence type="ECO:0000256" key="9">
    <source>
        <dbReference type="SAM" id="MobiDB-lite"/>
    </source>
</evidence>
<dbReference type="PANTHER" id="PTHR24416:SF611">
    <property type="entry name" value="TYROSINE-PROTEIN KINASE TRANSMEMBRANE RECEPTOR ROR"/>
    <property type="match status" value="1"/>
</dbReference>
<dbReference type="GO" id="GO:0050793">
    <property type="term" value="P:regulation of developmental process"/>
    <property type="evidence" value="ECO:0007669"/>
    <property type="project" value="UniProtKB-ARBA"/>
</dbReference>
<dbReference type="FunFam" id="1.10.510.10:FF:001512">
    <property type="entry name" value="Receptor tyrosine-protein kinase erbB-2"/>
    <property type="match status" value="1"/>
</dbReference>
<comment type="caution">
    <text evidence="11">The sequence shown here is derived from an EMBL/GenBank/DDBJ whole genome shotgun (WGS) entry which is preliminary data.</text>
</comment>
<keyword evidence="2" id="KW-0808">Transferase</keyword>
<dbReference type="GO" id="GO:0005886">
    <property type="term" value="C:plasma membrane"/>
    <property type="evidence" value="ECO:0007669"/>
    <property type="project" value="TreeGrafter"/>
</dbReference>
<evidence type="ECO:0000256" key="3">
    <source>
        <dbReference type="ARBA" id="ARBA00022741"/>
    </source>
</evidence>
<dbReference type="InterPro" id="IPR000719">
    <property type="entry name" value="Prot_kinase_dom"/>
</dbReference>
<evidence type="ECO:0000256" key="1">
    <source>
        <dbReference type="ARBA" id="ARBA00004308"/>
    </source>
</evidence>
<evidence type="ECO:0000256" key="8">
    <source>
        <dbReference type="ARBA" id="ARBA00023170"/>
    </source>
</evidence>
<dbReference type="Proteomes" id="UP001221898">
    <property type="component" value="Unassembled WGS sequence"/>
</dbReference>
<evidence type="ECO:0000259" key="10">
    <source>
        <dbReference type="PROSITE" id="PS50011"/>
    </source>
</evidence>
<keyword evidence="4" id="KW-0418">Kinase</keyword>
<keyword evidence="5" id="KW-0067">ATP-binding</keyword>
<sequence>MEYLEAQQIVHRDLRSENILLTDSQCCKIADFGLAQAYAGRQHGSSGEKVPVKWMAPEIFLGEKYTPKSDVWSFGVLVTEMITYGEEPYSGRDKACCISAVCRGYRMPRPSSCPVGLYDIILQCWRDTALERPAFIELQERLTSLMTKPSTETTLLLDPSTETTLLPKPSTEATLLLDPSTETTLLPKPSTETTLLLDPSTETTLLPKPSTEATLLLDPSTETTLLPKPSTETTLLFDPSTEATLLPDPSTEATLLPDPSTEKKKKA</sequence>
<dbReference type="PANTHER" id="PTHR24416">
    <property type="entry name" value="TYROSINE-PROTEIN KINASE RECEPTOR"/>
    <property type="match status" value="1"/>
</dbReference>
<accession>A0AAD7S8N6</accession>
<evidence type="ECO:0000313" key="12">
    <source>
        <dbReference type="Proteomes" id="UP001221898"/>
    </source>
</evidence>
<keyword evidence="7" id="KW-0829">Tyrosine-protein kinase</keyword>
<keyword evidence="12" id="KW-1185">Reference proteome</keyword>
<feature type="region of interest" description="Disordered" evidence="9">
    <location>
        <begin position="222"/>
        <end position="267"/>
    </location>
</feature>
<evidence type="ECO:0000256" key="6">
    <source>
        <dbReference type="ARBA" id="ARBA00023136"/>
    </source>
</evidence>
<dbReference type="PROSITE" id="PS00109">
    <property type="entry name" value="PROTEIN_KINASE_TYR"/>
    <property type="match status" value="1"/>
</dbReference>
<dbReference type="GO" id="GO:0043235">
    <property type="term" value="C:receptor complex"/>
    <property type="evidence" value="ECO:0007669"/>
    <property type="project" value="TreeGrafter"/>
</dbReference>
<comment type="subcellular location">
    <subcellularLocation>
        <location evidence="1">Endomembrane system</location>
    </subcellularLocation>
</comment>
<organism evidence="11 12">
    <name type="scientific">Aldrovandia affinis</name>
    <dbReference type="NCBI Taxonomy" id="143900"/>
    <lineage>
        <taxon>Eukaryota</taxon>
        <taxon>Metazoa</taxon>
        <taxon>Chordata</taxon>
        <taxon>Craniata</taxon>
        <taxon>Vertebrata</taxon>
        <taxon>Euteleostomi</taxon>
        <taxon>Actinopterygii</taxon>
        <taxon>Neopterygii</taxon>
        <taxon>Teleostei</taxon>
        <taxon>Notacanthiformes</taxon>
        <taxon>Halosauridae</taxon>
        <taxon>Aldrovandia</taxon>
    </lineage>
</organism>
<evidence type="ECO:0000256" key="4">
    <source>
        <dbReference type="ARBA" id="ARBA00022777"/>
    </source>
</evidence>
<dbReference type="InterPro" id="IPR001245">
    <property type="entry name" value="Ser-Thr/Tyr_kinase_cat_dom"/>
</dbReference>
<keyword evidence="8" id="KW-0675">Receptor</keyword>
<dbReference type="InterPro" id="IPR008266">
    <property type="entry name" value="Tyr_kinase_AS"/>
</dbReference>
<dbReference type="GO" id="GO:0048468">
    <property type="term" value="P:cell development"/>
    <property type="evidence" value="ECO:0007669"/>
    <property type="project" value="UniProtKB-ARBA"/>
</dbReference>
<dbReference type="EMBL" id="JAINUG010000093">
    <property type="protein sequence ID" value="KAJ8398057.1"/>
    <property type="molecule type" value="Genomic_DNA"/>
</dbReference>
<dbReference type="GO" id="GO:0012505">
    <property type="term" value="C:endomembrane system"/>
    <property type="evidence" value="ECO:0007669"/>
    <property type="project" value="UniProtKB-SubCell"/>
</dbReference>